<dbReference type="EMBL" id="ABCS01000171">
    <property type="protein sequence ID" value="EDM73826.1"/>
    <property type="molecule type" value="Genomic_DNA"/>
</dbReference>
<dbReference type="InterPro" id="IPR011006">
    <property type="entry name" value="CheY-like_superfamily"/>
</dbReference>
<dbReference type="InterPro" id="IPR050595">
    <property type="entry name" value="Bact_response_regulator"/>
</dbReference>
<reference evidence="6 7" key="1">
    <citation type="submission" date="2007-06" db="EMBL/GenBank/DDBJ databases">
        <authorList>
            <person name="Shimkets L."/>
            <person name="Ferriera S."/>
            <person name="Johnson J."/>
            <person name="Kravitz S."/>
            <person name="Beeson K."/>
            <person name="Sutton G."/>
            <person name="Rogers Y.-H."/>
            <person name="Friedman R."/>
            <person name="Frazier M."/>
            <person name="Venter J.C."/>
        </authorList>
    </citation>
    <scope>NUCLEOTIDE SEQUENCE [LARGE SCALE GENOMIC DNA]</scope>
    <source>
        <strain evidence="6 7">SIR-1</strain>
    </source>
</reference>
<evidence type="ECO:0000256" key="1">
    <source>
        <dbReference type="ARBA" id="ARBA00022553"/>
    </source>
</evidence>
<sequence length="171" mass="17281">MPTKILAIDDSKTMRLAIKITFAAEDAKVTAVSKGSEAVARAKQMKADVVLVDHTLAQGEPSGFEVVQALKSNPATAKIPVLMLIPAKNSPISEADVSAAGADGFIGKPFDTAQLIEKVNTAIAGGARIPAAAPAARKPAAAPAARKPAAPPASRKPAAPPATRKPAAPPA</sequence>
<dbReference type="Gene3D" id="3.40.50.2300">
    <property type="match status" value="1"/>
</dbReference>
<evidence type="ECO:0000313" key="6">
    <source>
        <dbReference type="EMBL" id="EDM73826.1"/>
    </source>
</evidence>
<evidence type="ECO:0000313" key="7">
    <source>
        <dbReference type="Proteomes" id="UP000005801"/>
    </source>
</evidence>
<feature type="region of interest" description="Disordered" evidence="4">
    <location>
        <begin position="130"/>
        <end position="171"/>
    </location>
</feature>
<dbReference type="PANTHER" id="PTHR44591">
    <property type="entry name" value="STRESS RESPONSE REGULATOR PROTEIN 1"/>
    <property type="match status" value="1"/>
</dbReference>
<proteinExistence type="predicted"/>
<feature type="modified residue" description="4-aspartylphosphate" evidence="3">
    <location>
        <position position="53"/>
    </location>
</feature>
<dbReference type="AlphaFoldDB" id="A6GJW7"/>
<evidence type="ECO:0000256" key="2">
    <source>
        <dbReference type="ARBA" id="ARBA00023012"/>
    </source>
</evidence>
<dbReference type="SMART" id="SM00448">
    <property type="entry name" value="REC"/>
    <property type="match status" value="1"/>
</dbReference>
<evidence type="ECO:0000259" key="5">
    <source>
        <dbReference type="PROSITE" id="PS50110"/>
    </source>
</evidence>
<accession>A6GJW7</accession>
<comment type="caution">
    <text evidence="6">The sequence shown here is derived from an EMBL/GenBank/DDBJ whole genome shotgun (WGS) entry which is preliminary data.</text>
</comment>
<keyword evidence="7" id="KW-1185">Reference proteome</keyword>
<gene>
    <name evidence="6" type="ORF">PPSIR1_16230</name>
</gene>
<dbReference type="GO" id="GO:0000160">
    <property type="term" value="P:phosphorelay signal transduction system"/>
    <property type="evidence" value="ECO:0007669"/>
    <property type="project" value="UniProtKB-KW"/>
</dbReference>
<dbReference type="InterPro" id="IPR001789">
    <property type="entry name" value="Sig_transdc_resp-reg_receiver"/>
</dbReference>
<dbReference type="eggNOG" id="COG0745">
    <property type="taxonomic scope" value="Bacteria"/>
</dbReference>
<keyword evidence="2" id="KW-0902">Two-component regulatory system</keyword>
<keyword evidence="1 3" id="KW-0597">Phosphoprotein</keyword>
<dbReference type="Proteomes" id="UP000005801">
    <property type="component" value="Unassembled WGS sequence"/>
</dbReference>
<evidence type="ECO:0000256" key="4">
    <source>
        <dbReference type="SAM" id="MobiDB-lite"/>
    </source>
</evidence>
<evidence type="ECO:0000256" key="3">
    <source>
        <dbReference type="PROSITE-ProRule" id="PRU00169"/>
    </source>
</evidence>
<dbReference type="STRING" id="391625.PPSIR1_16230"/>
<dbReference type="SUPFAM" id="SSF52172">
    <property type="entry name" value="CheY-like"/>
    <property type="match status" value="1"/>
</dbReference>
<name>A6GJW7_9BACT</name>
<dbReference type="PANTHER" id="PTHR44591:SF14">
    <property type="entry name" value="PROTEIN PILG"/>
    <property type="match status" value="1"/>
</dbReference>
<feature type="non-terminal residue" evidence="6">
    <location>
        <position position="171"/>
    </location>
</feature>
<dbReference type="Pfam" id="PF00072">
    <property type="entry name" value="Response_reg"/>
    <property type="match status" value="1"/>
</dbReference>
<protein>
    <submittedName>
        <fullName evidence="6">Response regulator</fullName>
    </submittedName>
</protein>
<dbReference type="PROSITE" id="PS50110">
    <property type="entry name" value="RESPONSE_REGULATORY"/>
    <property type="match status" value="1"/>
</dbReference>
<organism evidence="6 7">
    <name type="scientific">Plesiocystis pacifica SIR-1</name>
    <dbReference type="NCBI Taxonomy" id="391625"/>
    <lineage>
        <taxon>Bacteria</taxon>
        <taxon>Pseudomonadati</taxon>
        <taxon>Myxococcota</taxon>
        <taxon>Polyangia</taxon>
        <taxon>Nannocystales</taxon>
        <taxon>Nannocystaceae</taxon>
        <taxon>Plesiocystis</taxon>
    </lineage>
</organism>
<dbReference type="RefSeq" id="WP_006977003.1">
    <property type="nucleotide sequence ID" value="NZ_ABCS01000171.1"/>
</dbReference>
<feature type="domain" description="Response regulatory" evidence="5">
    <location>
        <begin position="4"/>
        <end position="123"/>
    </location>
</feature>